<keyword evidence="4" id="KW-1003">Cell membrane</keyword>
<dbReference type="GO" id="GO:0015385">
    <property type="term" value="F:sodium:proton antiporter activity"/>
    <property type="evidence" value="ECO:0007669"/>
    <property type="project" value="TreeGrafter"/>
</dbReference>
<evidence type="ECO:0000256" key="2">
    <source>
        <dbReference type="ARBA" id="ARBA00009212"/>
    </source>
</evidence>
<dbReference type="InterPro" id="IPR007208">
    <property type="entry name" value="MrpF/PhaF-like"/>
</dbReference>
<keyword evidence="6 8" id="KW-1133">Transmembrane helix</keyword>
<reference evidence="9 10" key="1">
    <citation type="submission" date="2019-09" db="EMBL/GenBank/DDBJ databases">
        <title>Nitrincola iocasae sp. nov., a bacterium isolated from the sediment collected at a cold seep field in South China Sea.</title>
        <authorList>
            <person name="Zhang H."/>
            <person name="Wang H."/>
            <person name="Li C."/>
        </authorList>
    </citation>
    <scope>NUCLEOTIDE SEQUENCE [LARGE SCALE GENOMIC DNA]</scope>
    <source>
        <strain evidence="9 10">KXZD1103</strain>
    </source>
</reference>
<proteinExistence type="inferred from homology"/>
<keyword evidence="10" id="KW-1185">Reference proteome</keyword>
<dbReference type="GO" id="GO:0005886">
    <property type="term" value="C:plasma membrane"/>
    <property type="evidence" value="ECO:0007669"/>
    <property type="project" value="UniProtKB-SubCell"/>
</dbReference>
<feature type="transmembrane region" description="Helical" evidence="8">
    <location>
        <begin position="63"/>
        <end position="82"/>
    </location>
</feature>
<dbReference type="EMBL" id="CP044222">
    <property type="protein sequence ID" value="QEW07833.1"/>
    <property type="molecule type" value="Genomic_DNA"/>
</dbReference>
<dbReference type="KEGG" id="nik:F5I99_15775"/>
<organism evidence="9 10">
    <name type="scientific">Nitrincola iocasae</name>
    <dbReference type="NCBI Taxonomy" id="2614693"/>
    <lineage>
        <taxon>Bacteria</taxon>
        <taxon>Pseudomonadati</taxon>
        <taxon>Pseudomonadota</taxon>
        <taxon>Gammaproteobacteria</taxon>
        <taxon>Oceanospirillales</taxon>
        <taxon>Oceanospirillaceae</taxon>
        <taxon>Nitrincola</taxon>
    </lineage>
</organism>
<name>A0A5J6LHH5_9GAMM</name>
<evidence type="ECO:0000256" key="3">
    <source>
        <dbReference type="ARBA" id="ARBA00022448"/>
    </source>
</evidence>
<dbReference type="Pfam" id="PF04066">
    <property type="entry name" value="MrpF_PhaF"/>
    <property type="match status" value="1"/>
</dbReference>
<keyword evidence="3" id="KW-0813">Transport</keyword>
<keyword evidence="5 8" id="KW-0812">Transmembrane</keyword>
<keyword evidence="7 8" id="KW-0472">Membrane</keyword>
<evidence type="ECO:0000256" key="8">
    <source>
        <dbReference type="SAM" id="Phobius"/>
    </source>
</evidence>
<feature type="transmembrane region" description="Helical" evidence="8">
    <location>
        <begin position="6"/>
        <end position="24"/>
    </location>
</feature>
<protein>
    <submittedName>
        <fullName evidence="9">pH regulation protein F</fullName>
    </submittedName>
</protein>
<dbReference type="PANTHER" id="PTHR34702:SF1">
    <property type="entry name" value="NA(+)_H(+) ANTIPORTER SUBUNIT F"/>
    <property type="match status" value="1"/>
</dbReference>
<dbReference type="RefSeq" id="WP_151057647.1">
    <property type="nucleotide sequence ID" value="NZ_CP044222.1"/>
</dbReference>
<gene>
    <name evidence="9" type="ORF">F5I99_15775</name>
</gene>
<evidence type="ECO:0000256" key="6">
    <source>
        <dbReference type="ARBA" id="ARBA00022989"/>
    </source>
</evidence>
<dbReference type="AlphaFoldDB" id="A0A5J6LHH5"/>
<dbReference type="Proteomes" id="UP000325606">
    <property type="component" value="Chromosome"/>
</dbReference>
<dbReference type="PANTHER" id="PTHR34702">
    <property type="entry name" value="NA(+)/H(+) ANTIPORTER SUBUNIT F1"/>
    <property type="match status" value="1"/>
</dbReference>
<evidence type="ECO:0000313" key="10">
    <source>
        <dbReference type="Proteomes" id="UP000325606"/>
    </source>
</evidence>
<sequence length="92" mass="9816">MTSIYLITLTLLLTSLLIGALRVLRGPKLADRLLAAQLFGTTGVAVLLVLAELQQLNAARDTALILALLAMLATVAFVSRVWKASAPQEKSE</sequence>
<feature type="transmembrane region" description="Helical" evidence="8">
    <location>
        <begin position="33"/>
        <end position="51"/>
    </location>
</feature>
<evidence type="ECO:0000256" key="5">
    <source>
        <dbReference type="ARBA" id="ARBA00022692"/>
    </source>
</evidence>
<comment type="similarity">
    <text evidence="2">Belongs to the CPA3 antiporters (TC 2.A.63) subunit F family.</text>
</comment>
<accession>A0A5J6LHH5</accession>
<evidence type="ECO:0000256" key="4">
    <source>
        <dbReference type="ARBA" id="ARBA00022475"/>
    </source>
</evidence>
<evidence type="ECO:0000256" key="1">
    <source>
        <dbReference type="ARBA" id="ARBA00004651"/>
    </source>
</evidence>
<evidence type="ECO:0000256" key="7">
    <source>
        <dbReference type="ARBA" id="ARBA00023136"/>
    </source>
</evidence>
<comment type="subcellular location">
    <subcellularLocation>
        <location evidence="1">Cell membrane</location>
        <topology evidence="1">Multi-pass membrane protein</topology>
    </subcellularLocation>
</comment>
<evidence type="ECO:0000313" key="9">
    <source>
        <dbReference type="EMBL" id="QEW07833.1"/>
    </source>
</evidence>